<reference evidence="2" key="1">
    <citation type="journal article" date="2019" name="Int. J. Syst. Evol. Microbiol.">
        <title>The Global Catalogue of Microorganisms (GCM) 10K type strain sequencing project: providing services to taxonomists for standard genome sequencing and annotation.</title>
        <authorList>
            <consortium name="The Broad Institute Genomics Platform"/>
            <consortium name="The Broad Institute Genome Sequencing Center for Infectious Disease"/>
            <person name="Wu L."/>
            <person name="Ma J."/>
        </authorList>
    </citation>
    <scope>NUCLEOTIDE SEQUENCE [LARGE SCALE GENOMIC DNA]</scope>
    <source>
        <strain evidence="2">CCUG 56401</strain>
    </source>
</reference>
<organism evidence="1 2">
    <name type="scientific">Saccharopolyspora rosea</name>
    <dbReference type="NCBI Taxonomy" id="524884"/>
    <lineage>
        <taxon>Bacteria</taxon>
        <taxon>Bacillati</taxon>
        <taxon>Actinomycetota</taxon>
        <taxon>Actinomycetes</taxon>
        <taxon>Pseudonocardiales</taxon>
        <taxon>Pseudonocardiaceae</taxon>
        <taxon>Saccharopolyspora</taxon>
    </lineage>
</organism>
<evidence type="ECO:0000313" key="1">
    <source>
        <dbReference type="EMBL" id="MFD0923548.1"/>
    </source>
</evidence>
<evidence type="ECO:0000313" key="2">
    <source>
        <dbReference type="Proteomes" id="UP001597018"/>
    </source>
</evidence>
<protein>
    <submittedName>
        <fullName evidence="1">Uncharacterized protein</fullName>
    </submittedName>
</protein>
<sequence length="352" mass="38362">MAGTGATASGNASGEPVFAHVRAVADAVLYEGYLLYPYRKSSGKNRVRWQFGVLAPRDWIEAAGPVEPGVAGSAESWFQRTEFLVQADDAEAVLHIRLRFLQLERRDVERRSAGGWEPVESLRIGERTHLSFDGAVPWERDVVVPLADALAAERVHPVVAPGGAQVEQLGAQARVVRRRRPVAARLAVRAERLDVPAYRLRIRTENTAPPIGADASRDTALRHALVATHTLVGGRGTTFLSSLAPPAWAAEQVRACRNVRTFPVLADGDGRDVVLSSPILLDDHPRVAPESPGDLHDASEIDEMLSLRTLVLTEEEKREARATDPRAAAILDRVDGMPPEVLARLHGAFRDP</sequence>
<gene>
    <name evidence="1" type="ORF">ACFQ16_27720</name>
</gene>
<proteinExistence type="predicted"/>
<comment type="caution">
    <text evidence="1">The sequence shown here is derived from an EMBL/GenBank/DDBJ whole genome shotgun (WGS) entry which is preliminary data.</text>
</comment>
<name>A0ABW3G0E0_9PSEU</name>
<dbReference type="RefSeq" id="WP_263247128.1">
    <property type="nucleotide sequence ID" value="NZ_BAABLT010000012.1"/>
</dbReference>
<accession>A0ABW3G0E0</accession>
<dbReference type="Proteomes" id="UP001597018">
    <property type="component" value="Unassembled WGS sequence"/>
</dbReference>
<keyword evidence="2" id="KW-1185">Reference proteome</keyword>
<dbReference type="EMBL" id="JBHTIW010000036">
    <property type="protein sequence ID" value="MFD0923548.1"/>
    <property type="molecule type" value="Genomic_DNA"/>
</dbReference>